<dbReference type="RefSeq" id="WP_203324639.1">
    <property type="nucleotide sequence ID" value="NZ_CP069213.1"/>
</dbReference>
<evidence type="ECO:0000256" key="3">
    <source>
        <dbReference type="ARBA" id="ARBA00011955"/>
    </source>
</evidence>
<keyword evidence="13" id="KW-1185">Reference proteome</keyword>
<dbReference type="Pfam" id="PF02424">
    <property type="entry name" value="ApbE"/>
    <property type="match status" value="1"/>
</dbReference>
<evidence type="ECO:0000256" key="8">
    <source>
        <dbReference type="ARBA" id="ARBA00022827"/>
    </source>
</evidence>
<reference evidence="12 13" key="1">
    <citation type="journal article" date="2012" name="Antonie Van Leeuwenhoek">
        <title>Shewanella litorisediminis sp. nov., a gammaproteobacterium isolated from a tidal flat sediment.</title>
        <authorList>
            <person name="Lee M.H."/>
            <person name="Yoon J.H."/>
        </authorList>
    </citation>
    <scope>NUCLEOTIDE SEQUENCE [LARGE SCALE GENOMIC DNA]</scope>
    <source>
        <strain evidence="12 13">SMK1-12</strain>
    </source>
</reference>
<keyword evidence="5" id="KW-0285">Flavoprotein</keyword>
<dbReference type="SUPFAM" id="SSF143631">
    <property type="entry name" value="ApbE-like"/>
    <property type="match status" value="1"/>
</dbReference>
<evidence type="ECO:0000256" key="11">
    <source>
        <dbReference type="ARBA" id="ARBA00048540"/>
    </source>
</evidence>
<accession>A0ABX7G0V9</accession>
<evidence type="ECO:0000256" key="10">
    <source>
        <dbReference type="ARBA" id="ARBA00031306"/>
    </source>
</evidence>
<dbReference type="Gene3D" id="3.10.520.10">
    <property type="entry name" value="ApbE-like domains"/>
    <property type="match status" value="1"/>
</dbReference>
<evidence type="ECO:0000313" key="12">
    <source>
        <dbReference type="EMBL" id="QRH00941.1"/>
    </source>
</evidence>
<evidence type="ECO:0000256" key="1">
    <source>
        <dbReference type="ARBA" id="ARBA00001946"/>
    </source>
</evidence>
<keyword evidence="9" id="KW-0460">Magnesium</keyword>
<dbReference type="InterPro" id="IPR024932">
    <property type="entry name" value="ApbE"/>
</dbReference>
<evidence type="ECO:0000256" key="6">
    <source>
        <dbReference type="ARBA" id="ARBA00022679"/>
    </source>
</evidence>
<evidence type="ECO:0000256" key="4">
    <source>
        <dbReference type="ARBA" id="ARBA00016337"/>
    </source>
</evidence>
<dbReference type="Proteomes" id="UP000596252">
    <property type="component" value="Chromosome"/>
</dbReference>
<dbReference type="PANTHER" id="PTHR30040">
    <property type="entry name" value="THIAMINE BIOSYNTHESIS LIPOPROTEIN APBE"/>
    <property type="match status" value="1"/>
</dbReference>
<name>A0ABX7G0V9_9GAMM</name>
<evidence type="ECO:0000256" key="5">
    <source>
        <dbReference type="ARBA" id="ARBA00022630"/>
    </source>
</evidence>
<keyword evidence="7" id="KW-0479">Metal-binding</keyword>
<evidence type="ECO:0000256" key="9">
    <source>
        <dbReference type="ARBA" id="ARBA00022842"/>
    </source>
</evidence>
<comment type="cofactor">
    <cofactor evidence="1">
        <name>Mg(2+)</name>
        <dbReference type="ChEBI" id="CHEBI:18420"/>
    </cofactor>
</comment>
<comment type="similarity">
    <text evidence="2">Belongs to the ApbE family.</text>
</comment>
<evidence type="ECO:0000256" key="2">
    <source>
        <dbReference type="ARBA" id="ARBA00008282"/>
    </source>
</evidence>
<comment type="catalytic activity">
    <reaction evidence="11">
        <text>L-threonyl-[protein] + FAD = FMN-L-threonyl-[protein] + AMP + H(+)</text>
        <dbReference type="Rhea" id="RHEA:36847"/>
        <dbReference type="Rhea" id="RHEA-COMP:11060"/>
        <dbReference type="Rhea" id="RHEA-COMP:11061"/>
        <dbReference type="ChEBI" id="CHEBI:15378"/>
        <dbReference type="ChEBI" id="CHEBI:30013"/>
        <dbReference type="ChEBI" id="CHEBI:57692"/>
        <dbReference type="ChEBI" id="CHEBI:74257"/>
        <dbReference type="ChEBI" id="CHEBI:456215"/>
        <dbReference type="EC" id="2.7.1.180"/>
    </reaction>
</comment>
<proteinExistence type="inferred from homology"/>
<organism evidence="12 13">
    <name type="scientific">Shewanella litorisediminis</name>
    <dbReference type="NCBI Taxonomy" id="1173586"/>
    <lineage>
        <taxon>Bacteria</taxon>
        <taxon>Pseudomonadati</taxon>
        <taxon>Pseudomonadota</taxon>
        <taxon>Gammaproteobacteria</taxon>
        <taxon>Alteromonadales</taxon>
        <taxon>Shewanellaceae</taxon>
        <taxon>Shewanella</taxon>
    </lineage>
</organism>
<evidence type="ECO:0000313" key="13">
    <source>
        <dbReference type="Proteomes" id="UP000596252"/>
    </source>
</evidence>
<gene>
    <name evidence="12" type="ORF">JQC75_13865</name>
</gene>
<evidence type="ECO:0000256" key="7">
    <source>
        <dbReference type="ARBA" id="ARBA00022723"/>
    </source>
</evidence>
<dbReference type="GO" id="GO:0016740">
    <property type="term" value="F:transferase activity"/>
    <property type="evidence" value="ECO:0007669"/>
    <property type="project" value="UniProtKB-KW"/>
</dbReference>
<keyword evidence="6 12" id="KW-0808">Transferase</keyword>
<dbReference type="EMBL" id="CP069213">
    <property type="protein sequence ID" value="QRH00941.1"/>
    <property type="molecule type" value="Genomic_DNA"/>
</dbReference>
<protein>
    <recommendedName>
        <fullName evidence="4">FAD:protein FMN transferase</fullName>
        <ecNumber evidence="3">2.7.1.180</ecNumber>
    </recommendedName>
    <alternativeName>
        <fullName evidence="10">Flavin transferase</fullName>
    </alternativeName>
</protein>
<dbReference type="EC" id="2.7.1.180" evidence="3"/>
<keyword evidence="8" id="KW-0274">FAD</keyword>
<sequence length="273" mass="29194">MLRRAKPMLGTLTDIRITAPGHADVKVAMTDAFRLMSEIDTSLSFHRPMSALSSLNASPMQWTDMGRHGARILWLAKALGRLSDNRFNVTLGGALVTVGALPCHTEADFLPCGSWEDIEIKGTRARLKRPVLVTLDGIAKGYAVDMAVSCLKRSGVRAGSVNAGGDLKVFGEYGIKVLLRNSQGFTDTLWLKNAALASSRLGGGPDARFPSLIICQDAPPENSPQTESLLSVIAPFAWRADALTKVLASATPDMVTRLGGHIPYPASNPESTP</sequence>
<dbReference type="PANTHER" id="PTHR30040:SF2">
    <property type="entry name" value="FAD:PROTEIN FMN TRANSFERASE"/>
    <property type="match status" value="1"/>
</dbReference>
<dbReference type="InterPro" id="IPR003374">
    <property type="entry name" value="ApbE-like_sf"/>
</dbReference>